<keyword evidence="2" id="KW-1185">Reference proteome</keyword>
<protein>
    <submittedName>
        <fullName evidence="1">Uncharacterized protein</fullName>
    </submittedName>
</protein>
<gene>
    <name evidence="1" type="ORF">EI427_17525</name>
</gene>
<reference evidence="1 2" key="1">
    <citation type="submission" date="2018-12" db="EMBL/GenBank/DDBJ databases">
        <title>Flammeovirga pectinis sp. nov., isolated from the gut of the Korean scallop, Patinopecten yessoensis.</title>
        <authorList>
            <person name="Bae J.-W."/>
            <person name="Jeong Y.-S."/>
            <person name="Kang W."/>
        </authorList>
    </citation>
    <scope>NUCLEOTIDE SEQUENCE [LARGE SCALE GENOMIC DNA]</scope>
    <source>
        <strain evidence="1 2">L12M1</strain>
    </source>
</reference>
<organism evidence="1 2">
    <name type="scientific">Flammeovirga pectinis</name>
    <dbReference type="NCBI Taxonomy" id="2494373"/>
    <lineage>
        <taxon>Bacteria</taxon>
        <taxon>Pseudomonadati</taxon>
        <taxon>Bacteroidota</taxon>
        <taxon>Cytophagia</taxon>
        <taxon>Cytophagales</taxon>
        <taxon>Flammeovirgaceae</taxon>
        <taxon>Flammeovirga</taxon>
    </lineage>
</organism>
<evidence type="ECO:0000313" key="1">
    <source>
        <dbReference type="EMBL" id="AZQ63958.1"/>
    </source>
</evidence>
<dbReference type="AlphaFoldDB" id="A0A3S9P6X5"/>
<dbReference type="Proteomes" id="UP000267268">
    <property type="component" value="Chromosome 1"/>
</dbReference>
<evidence type="ECO:0000313" key="2">
    <source>
        <dbReference type="Proteomes" id="UP000267268"/>
    </source>
</evidence>
<dbReference type="OrthoDB" id="6400902at2"/>
<proteinExistence type="predicted"/>
<dbReference type="RefSeq" id="WP_126617178.1">
    <property type="nucleotide sequence ID" value="NZ_CP034562.1"/>
</dbReference>
<dbReference type="EMBL" id="CP034562">
    <property type="protein sequence ID" value="AZQ63958.1"/>
    <property type="molecule type" value="Genomic_DNA"/>
</dbReference>
<accession>A0A3S9P6X5</accession>
<name>A0A3S9P6X5_9BACT</name>
<sequence>MKTTRTQIAFSILLLFVIVGMVDIQDPKGKKVYLNHPGLTKGETGVYYLNTSKSTNNELYYIDVQSVLCAEKVCKVVPVRVVWNKFGEYQEFKMINGATLEKLEKNKVVPFSESDYKLLHNILSDKKSPFKNLTYGEITKTYAHGEGEELDGRSGATAIMLEEGESIVGATWTCYTLWHWVYGDAVGEIRAFSAENSSTKKLLTILKSKRREQQNYTINAIVNQGLYNIAFWEELTASIEMYSDDQVRLLVKYLEKANQTDFYKYYAVWFHGITPQKRIHFLRNLFNSAQNISPKFVTDLYRNLPLISDYAEFDAFIHVLDKRQLESAEINVYVIKYLSNNTIFSRRAYWYLQDKNLTKEQLKAMKKYKRVNKKVLQ</sequence>
<dbReference type="KEGG" id="fll:EI427_17525"/>